<dbReference type="Proteomes" id="UP000682843">
    <property type="component" value="Chromosome"/>
</dbReference>
<reference evidence="1 2" key="1">
    <citation type="submission" date="2019-02" db="EMBL/GenBank/DDBJ databases">
        <title>Emended description of the genus Rhodopseudomonas and description of Rhodopseudomonas albus sp. nov., a non-phototrophic, heavy-metal-tolerant bacterium isolated from garden soil.</title>
        <authorList>
            <person name="Bao Z."/>
            <person name="Cao W.W."/>
            <person name="Sato Y."/>
            <person name="Nishizawa T."/>
            <person name="Zhao J."/>
            <person name="Guo Y."/>
            <person name="Ohta H."/>
        </authorList>
    </citation>
    <scope>NUCLEOTIDE SEQUENCE [LARGE SCALE GENOMIC DNA]</scope>
    <source>
        <strain evidence="1 2">SK50-23</strain>
    </source>
</reference>
<evidence type="ECO:0000313" key="1">
    <source>
        <dbReference type="EMBL" id="QUS38498.1"/>
    </source>
</evidence>
<proteinExistence type="predicted"/>
<evidence type="ECO:0000313" key="2">
    <source>
        <dbReference type="Proteomes" id="UP000682843"/>
    </source>
</evidence>
<organism evidence="1 2">
    <name type="scientific">Tardiphaga alba</name>
    <dbReference type="NCBI Taxonomy" id="340268"/>
    <lineage>
        <taxon>Bacteria</taxon>
        <taxon>Pseudomonadati</taxon>
        <taxon>Pseudomonadota</taxon>
        <taxon>Alphaproteobacteria</taxon>
        <taxon>Hyphomicrobiales</taxon>
        <taxon>Nitrobacteraceae</taxon>
        <taxon>Tardiphaga</taxon>
    </lineage>
</organism>
<keyword evidence="2" id="KW-1185">Reference proteome</keyword>
<dbReference type="EMBL" id="CP036498">
    <property type="protein sequence ID" value="QUS38498.1"/>
    <property type="molecule type" value="Genomic_DNA"/>
</dbReference>
<protein>
    <submittedName>
        <fullName evidence="1">Uncharacterized protein</fullName>
    </submittedName>
</protein>
<accession>A0ABX8A4A1</accession>
<sequence>MSTRSNRLLLGLALAGLLIESIVSHPALATDKVSLFKVITAKDEIIIGLTDDQLSSFEAKNAGGVAKHLVQKGTLTAWQYGVRKAEAGALEQAPLRQVGLLSNDALRVEPYTTPLKIVPLPDMTGQ</sequence>
<gene>
    <name evidence="1" type="ORF">RPMA_06370</name>
</gene>
<name>A0ABX8A4A1_9BRAD</name>
<dbReference type="RefSeq" id="WP_211912035.1">
    <property type="nucleotide sequence ID" value="NZ_CP036498.1"/>
</dbReference>